<dbReference type="EMBL" id="JBDKWZ010000001">
    <property type="protein sequence ID" value="MEN7546422.1"/>
    <property type="molecule type" value="Genomic_DNA"/>
</dbReference>
<keyword evidence="2" id="KW-0413">Isomerase</keyword>
<evidence type="ECO:0000259" key="1">
    <source>
        <dbReference type="Pfam" id="PF01261"/>
    </source>
</evidence>
<dbReference type="PANTHER" id="PTHR12110:SF53">
    <property type="entry name" value="BLR5974 PROTEIN"/>
    <property type="match status" value="1"/>
</dbReference>
<keyword evidence="3" id="KW-1185">Reference proteome</keyword>
<dbReference type="Proteomes" id="UP001403385">
    <property type="component" value="Unassembled WGS sequence"/>
</dbReference>
<feature type="domain" description="Xylose isomerase-like TIM barrel" evidence="1">
    <location>
        <begin position="91"/>
        <end position="322"/>
    </location>
</feature>
<dbReference type="PANTHER" id="PTHR12110">
    <property type="entry name" value="HYDROXYPYRUVATE ISOMERASE"/>
    <property type="match status" value="1"/>
</dbReference>
<sequence>MNKNRRIFLKNIGQVAATVGLSSTIIPIVSSCGKTSNESANNQESKAGNEPATTASTDLFFKISLAQWSLHKALFNGDLDNLDFAAKAKNDFGIEAVEYVNGFFKDKAEDQAYLADMKKRADDLGVQSLLIMIDGEGNLGSTDEKERVKAVENHYKWVEAAQFLGCHSIRVNAAGKGTAEEVSSAAISSLGKLTEFAKDFNINVIVENHGGYSSNGTWLANVISQVGMDGCGTLPDFGNFCITRGENGCQDEYDRYQGITELMPFAKGVSAKSHDFDADGNEIHSDYYKILKIVKDAGYTGHIGVEYEGSKLSEDEGIKATKALLLKAGATLS</sequence>
<accession>A0AAW9RS74</accession>
<dbReference type="InterPro" id="IPR013022">
    <property type="entry name" value="Xyl_isomerase-like_TIM-brl"/>
</dbReference>
<name>A0AAW9RS74_9BACT</name>
<dbReference type="PROSITE" id="PS51257">
    <property type="entry name" value="PROKAR_LIPOPROTEIN"/>
    <property type="match status" value="1"/>
</dbReference>
<gene>
    <name evidence="2" type="ORF">AAG747_00795</name>
</gene>
<dbReference type="InterPro" id="IPR050312">
    <property type="entry name" value="IolE/XylAMocC-like"/>
</dbReference>
<reference evidence="2 3" key="1">
    <citation type="submission" date="2024-04" db="EMBL/GenBank/DDBJ databases">
        <title>Novel genus in family Flammeovirgaceae.</title>
        <authorList>
            <person name="Nguyen T.H."/>
            <person name="Vuong T.Q."/>
            <person name="Le H."/>
            <person name="Kim S.-G."/>
        </authorList>
    </citation>
    <scope>NUCLEOTIDE SEQUENCE [LARGE SCALE GENOMIC DNA]</scope>
    <source>
        <strain evidence="2 3">JCM 23209</strain>
    </source>
</reference>
<dbReference type="InterPro" id="IPR006311">
    <property type="entry name" value="TAT_signal"/>
</dbReference>
<evidence type="ECO:0000313" key="3">
    <source>
        <dbReference type="Proteomes" id="UP001403385"/>
    </source>
</evidence>
<dbReference type="GO" id="GO:0016853">
    <property type="term" value="F:isomerase activity"/>
    <property type="evidence" value="ECO:0007669"/>
    <property type="project" value="UniProtKB-KW"/>
</dbReference>
<dbReference type="Gene3D" id="3.20.20.150">
    <property type="entry name" value="Divalent-metal-dependent TIM barrel enzymes"/>
    <property type="match status" value="1"/>
</dbReference>
<dbReference type="SUPFAM" id="SSF51658">
    <property type="entry name" value="Xylose isomerase-like"/>
    <property type="match status" value="1"/>
</dbReference>
<protein>
    <submittedName>
        <fullName evidence="2">Sugar phosphate isomerase/epimerase family protein</fullName>
    </submittedName>
</protein>
<dbReference type="AlphaFoldDB" id="A0AAW9RS74"/>
<dbReference type="Pfam" id="PF01261">
    <property type="entry name" value="AP_endonuc_2"/>
    <property type="match status" value="1"/>
</dbReference>
<comment type="caution">
    <text evidence="2">The sequence shown here is derived from an EMBL/GenBank/DDBJ whole genome shotgun (WGS) entry which is preliminary data.</text>
</comment>
<dbReference type="RefSeq" id="WP_346819209.1">
    <property type="nucleotide sequence ID" value="NZ_JBDKWZ010000001.1"/>
</dbReference>
<dbReference type="PROSITE" id="PS51318">
    <property type="entry name" value="TAT"/>
    <property type="match status" value="1"/>
</dbReference>
<evidence type="ECO:0000313" key="2">
    <source>
        <dbReference type="EMBL" id="MEN7546422.1"/>
    </source>
</evidence>
<proteinExistence type="predicted"/>
<dbReference type="InterPro" id="IPR036237">
    <property type="entry name" value="Xyl_isomerase-like_sf"/>
</dbReference>
<organism evidence="2 3">
    <name type="scientific">Rapidithrix thailandica</name>
    <dbReference type="NCBI Taxonomy" id="413964"/>
    <lineage>
        <taxon>Bacteria</taxon>
        <taxon>Pseudomonadati</taxon>
        <taxon>Bacteroidota</taxon>
        <taxon>Cytophagia</taxon>
        <taxon>Cytophagales</taxon>
        <taxon>Flammeovirgaceae</taxon>
        <taxon>Rapidithrix</taxon>
    </lineage>
</organism>